<dbReference type="EMBL" id="JABAFZ010000010">
    <property type="protein sequence ID" value="NME90272.1"/>
    <property type="molecule type" value="Genomic_DNA"/>
</dbReference>
<keyword evidence="6 8" id="KW-0472">Membrane</keyword>
<evidence type="ECO:0000256" key="7">
    <source>
        <dbReference type="ARBA" id="ARBA00049663"/>
    </source>
</evidence>
<dbReference type="GO" id="GO:0015128">
    <property type="term" value="F:gluconate transmembrane transporter activity"/>
    <property type="evidence" value="ECO:0007669"/>
    <property type="project" value="InterPro"/>
</dbReference>
<keyword evidence="2" id="KW-0813">Transport</keyword>
<dbReference type="GO" id="GO:0005886">
    <property type="term" value="C:plasma membrane"/>
    <property type="evidence" value="ECO:0007669"/>
    <property type="project" value="UniProtKB-SubCell"/>
</dbReference>
<dbReference type="PANTHER" id="PTHR30354">
    <property type="entry name" value="GNT FAMILY GLUCONATE TRANSPORTER"/>
    <property type="match status" value="1"/>
</dbReference>
<dbReference type="PANTHER" id="PTHR30354:SF22">
    <property type="entry name" value="HIGH-AFFINITY GLUCONATE TRANSPORTER"/>
    <property type="match status" value="1"/>
</dbReference>
<dbReference type="PIRSF" id="PIRSF002746">
    <property type="entry name" value="Gluconate_transporter"/>
    <property type="match status" value="1"/>
</dbReference>
<comment type="similarity">
    <text evidence="7">Belongs to the GntP permease family.</text>
</comment>
<feature type="transmembrane region" description="Helical" evidence="8">
    <location>
        <begin position="185"/>
        <end position="204"/>
    </location>
</feature>
<organism evidence="9 10">
    <name type="scientific">Corynebacterium stationis</name>
    <dbReference type="NCBI Taxonomy" id="1705"/>
    <lineage>
        <taxon>Bacteria</taxon>
        <taxon>Bacillati</taxon>
        <taxon>Actinomycetota</taxon>
        <taxon>Actinomycetes</taxon>
        <taxon>Mycobacteriales</taxon>
        <taxon>Corynebacteriaceae</taxon>
        <taxon>Corynebacterium</taxon>
    </lineage>
</organism>
<reference evidence="9 10" key="1">
    <citation type="submission" date="2020-04" db="EMBL/GenBank/DDBJ databases">
        <authorList>
            <person name="Hitch T.C.A."/>
            <person name="Wylensek D."/>
            <person name="Clavel T."/>
        </authorList>
    </citation>
    <scope>NUCLEOTIDE SEQUENCE [LARGE SCALE GENOMIC DNA]</scope>
    <source>
        <strain evidence="9 10">BL-383-APC-3D</strain>
    </source>
</reference>
<comment type="subcellular location">
    <subcellularLocation>
        <location evidence="1">Cell membrane</location>
        <topology evidence="1">Multi-pass membrane protein</topology>
    </subcellularLocation>
</comment>
<dbReference type="RefSeq" id="WP_168970377.1">
    <property type="nucleotide sequence ID" value="NZ_JABAFZ010000010.1"/>
</dbReference>
<evidence type="ECO:0000256" key="5">
    <source>
        <dbReference type="ARBA" id="ARBA00022989"/>
    </source>
</evidence>
<dbReference type="Proteomes" id="UP000544551">
    <property type="component" value="Unassembled WGS sequence"/>
</dbReference>
<feature type="transmembrane region" description="Helical" evidence="8">
    <location>
        <begin position="432"/>
        <end position="450"/>
    </location>
</feature>
<keyword evidence="5 8" id="KW-1133">Transmembrane helix</keyword>
<evidence type="ECO:0000256" key="4">
    <source>
        <dbReference type="ARBA" id="ARBA00022692"/>
    </source>
</evidence>
<evidence type="ECO:0000256" key="6">
    <source>
        <dbReference type="ARBA" id="ARBA00023136"/>
    </source>
</evidence>
<name>A0AB36CNY4_9CORY</name>
<feature type="transmembrane region" description="Helical" evidence="8">
    <location>
        <begin position="235"/>
        <end position="256"/>
    </location>
</feature>
<keyword evidence="3" id="KW-1003">Cell membrane</keyword>
<evidence type="ECO:0000256" key="3">
    <source>
        <dbReference type="ARBA" id="ARBA00022475"/>
    </source>
</evidence>
<evidence type="ECO:0000256" key="1">
    <source>
        <dbReference type="ARBA" id="ARBA00004651"/>
    </source>
</evidence>
<dbReference type="AlphaFoldDB" id="A0AB36CNY4"/>
<dbReference type="InterPro" id="IPR003474">
    <property type="entry name" value="Glcn_transporter"/>
</dbReference>
<dbReference type="Pfam" id="PF02447">
    <property type="entry name" value="GntP_permease"/>
    <property type="match status" value="1"/>
</dbReference>
<feature type="transmembrane region" description="Helical" evidence="8">
    <location>
        <begin position="110"/>
        <end position="140"/>
    </location>
</feature>
<feature type="transmembrane region" description="Helical" evidence="8">
    <location>
        <begin position="147"/>
        <end position="165"/>
    </location>
</feature>
<feature type="transmembrane region" description="Helical" evidence="8">
    <location>
        <begin position="351"/>
        <end position="379"/>
    </location>
</feature>
<proteinExistence type="inferred from homology"/>
<evidence type="ECO:0000313" key="10">
    <source>
        <dbReference type="Proteomes" id="UP000544551"/>
    </source>
</evidence>
<evidence type="ECO:0000256" key="8">
    <source>
        <dbReference type="SAM" id="Phobius"/>
    </source>
</evidence>
<evidence type="ECO:0000256" key="2">
    <source>
        <dbReference type="ARBA" id="ARBA00022448"/>
    </source>
</evidence>
<dbReference type="NCBIfam" id="TIGR00791">
    <property type="entry name" value="gntP"/>
    <property type="match status" value="1"/>
</dbReference>
<sequence length="451" mass="46962">MPLLIVALAVVVLLVLMTKFKLNGFIALLTVAAGVALWGAGTGRLAVEGESVGVDAIPDIIATGLGGQLAHTLIVIGLGAMIGRVIGDAGAAQRIALKIVDVFGEKNVQWAMIATSMIIGITMFYETAFVIVVPVAFTLVRATNTNLLWVGLPMSISLSTMHSFLPPHPGPVAAAGIYEASTGRTILYGVGMALIAGAFVAMVWPRLSFVKKMNPTIPEGLAPSKLFEEDEMPDIFTSISVAILPIILIAGAEIYAMVSTAENTVSRFIGLIGSPEIALLITLFVAIIVFGPMRGTPMSKLAISMAESAKGMAMIIMVIGAGGSFKDVLVATGIADYIADMTGGWDLNPIILVWLTAVILRIALGSATVAVTTAAGIAAPLVAASGVSPELMVLATACGSIAFSHVNDPGFWMFKEYFNLSVIDTIKVRTTYTTVLSILGLIGVLGMSLIV</sequence>
<feature type="transmembrane region" description="Helical" evidence="8">
    <location>
        <begin position="312"/>
        <end position="339"/>
    </location>
</feature>
<feature type="transmembrane region" description="Helical" evidence="8">
    <location>
        <begin position="391"/>
        <end position="412"/>
    </location>
</feature>
<evidence type="ECO:0000313" key="9">
    <source>
        <dbReference type="EMBL" id="NME90272.1"/>
    </source>
</evidence>
<feature type="transmembrane region" description="Helical" evidence="8">
    <location>
        <begin position="268"/>
        <end position="291"/>
    </location>
</feature>
<gene>
    <name evidence="9" type="ORF">HF853_11445</name>
</gene>
<accession>A0AB36CNY4</accession>
<keyword evidence="4 8" id="KW-0812">Transmembrane</keyword>
<protein>
    <submittedName>
        <fullName evidence="9">Gluconate permease</fullName>
    </submittedName>
</protein>
<comment type="caution">
    <text evidence="9">The sequence shown here is derived from an EMBL/GenBank/DDBJ whole genome shotgun (WGS) entry which is preliminary data.</text>
</comment>